<dbReference type="NCBIfam" id="NF002325">
    <property type="entry name" value="PRK01278.1"/>
    <property type="match status" value="1"/>
</dbReference>
<name>A0AAU8HQY2_9FIRM</name>
<organism evidence="8">
    <name type="scientific">Proteinivorax hydrogeniformans</name>
    <dbReference type="NCBI Taxonomy" id="1826727"/>
    <lineage>
        <taxon>Bacteria</taxon>
        <taxon>Bacillati</taxon>
        <taxon>Bacillota</taxon>
        <taxon>Clostridia</taxon>
        <taxon>Eubacteriales</taxon>
        <taxon>Proteinivoracaceae</taxon>
        <taxon>Proteinivorax</taxon>
    </lineage>
</organism>
<evidence type="ECO:0000256" key="5">
    <source>
        <dbReference type="ARBA" id="ARBA00022898"/>
    </source>
</evidence>
<dbReference type="Gene3D" id="3.90.1150.10">
    <property type="entry name" value="Aspartate Aminotransferase, domain 1"/>
    <property type="match status" value="1"/>
</dbReference>
<evidence type="ECO:0000256" key="1">
    <source>
        <dbReference type="ARBA" id="ARBA00001933"/>
    </source>
</evidence>
<keyword evidence="4" id="KW-0808">Transferase</keyword>
<dbReference type="InterPro" id="IPR005814">
    <property type="entry name" value="Aminotrans_3"/>
</dbReference>
<evidence type="ECO:0000256" key="7">
    <source>
        <dbReference type="RuleBase" id="RU003560"/>
    </source>
</evidence>
<evidence type="ECO:0000256" key="3">
    <source>
        <dbReference type="ARBA" id="ARBA00022605"/>
    </source>
</evidence>
<dbReference type="Pfam" id="PF00202">
    <property type="entry name" value="Aminotran_3"/>
    <property type="match status" value="1"/>
</dbReference>
<sequence>MGEIFSEDKDYILNLYNRNNLHIKKADGCYLYDESGKKYLDMFSGIAVNNLGQKHQEVTDAILRQLECYSHLSNFFVSEPVVNLAKLLVNNSFASKVFFSNSGAEANEAAIKLARKYGRSKNSDKTEIVTFYNSFHGRTTGGMTLTGQPKYKDNFAPVLPQIKHVRFNDLTDIESTVSNKTCAVFIELIQGEGGIRELSSEYVRKLKNLAEKHDFLIIIDEIQTGLCRTGEIFAHQEFNLTPDVVTIAKALGGGLPLGAMLVNEKLENVLVPGDHGSTFGGNPVACAAGEAVLQVISEQGFKNEVKTKGRYLVEKLNGLKEKYPNVILDIRGKGLMIGLDVGEQANIIKQKAFSKGLLLNVTSGSVVRLLPPLIISFNQIDEFTDKLEFILEEL</sequence>
<dbReference type="InterPro" id="IPR015421">
    <property type="entry name" value="PyrdxlP-dep_Trfase_major"/>
</dbReference>
<evidence type="ECO:0000256" key="6">
    <source>
        <dbReference type="ARBA" id="ARBA00029440"/>
    </source>
</evidence>
<dbReference type="NCBIfam" id="TIGR00707">
    <property type="entry name" value="argD"/>
    <property type="match status" value="1"/>
</dbReference>
<dbReference type="PANTHER" id="PTHR11986:SF79">
    <property type="entry name" value="ACETYLORNITHINE AMINOTRANSFERASE, MITOCHONDRIAL"/>
    <property type="match status" value="1"/>
</dbReference>
<dbReference type="InterPro" id="IPR049704">
    <property type="entry name" value="Aminotrans_3_PPA_site"/>
</dbReference>
<dbReference type="GO" id="GO:0008483">
    <property type="term" value="F:transaminase activity"/>
    <property type="evidence" value="ECO:0007669"/>
    <property type="project" value="UniProtKB-KW"/>
</dbReference>
<dbReference type="InterPro" id="IPR004636">
    <property type="entry name" value="AcOrn/SuccOrn_fam"/>
</dbReference>
<dbReference type="AlphaFoldDB" id="A0AAU8HQY2"/>
<evidence type="ECO:0000313" key="8">
    <source>
        <dbReference type="EMBL" id="XCI27734.1"/>
    </source>
</evidence>
<gene>
    <name evidence="8" type="ORF">PRVXH_001653</name>
</gene>
<dbReference type="InterPro" id="IPR015424">
    <property type="entry name" value="PyrdxlP-dep_Trfase"/>
</dbReference>
<comment type="similarity">
    <text evidence="7">Belongs to the class-III pyridoxal-phosphate-dependent aminotransferase family.</text>
</comment>
<dbReference type="Gene3D" id="3.40.640.10">
    <property type="entry name" value="Type I PLP-dependent aspartate aminotransferase-like (Major domain)"/>
    <property type="match status" value="1"/>
</dbReference>
<protein>
    <submittedName>
        <fullName evidence="8">Aspartate aminotransferase family protein</fullName>
    </submittedName>
</protein>
<dbReference type="GO" id="GO:0006526">
    <property type="term" value="P:L-arginine biosynthetic process"/>
    <property type="evidence" value="ECO:0007669"/>
    <property type="project" value="UniProtKB-ARBA"/>
</dbReference>
<dbReference type="EMBL" id="CP159485">
    <property type="protein sequence ID" value="XCI27734.1"/>
    <property type="molecule type" value="Genomic_DNA"/>
</dbReference>
<dbReference type="CDD" id="cd00610">
    <property type="entry name" value="OAT_like"/>
    <property type="match status" value="1"/>
</dbReference>
<accession>A0AAU8HQY2</accession>
<evidence type="ECO:0000256" key="2">
    <source>
        <dbReference type="ARBA" id="ARBA00022576"/>
    </source>
</evidence>
<dbReference type="PANTHER" id="PTHR11986">
    <property type="entry name" value="AMINOTRANSFERASE CLASS III"/>
    <property type="match status" value="1"/>
</dbReference>
<dbReference type="PROSITE" id="PS00600">
    <property type="entry name" value="AA_TRANSFER_CLASS_3"/>
    <property type="match status" value="1"/>
</dbReference>
<dbReference type="InterPro" id="IPR050103">
    <property type="entry name" value="Class-III_PLP-dep_AT"/>
</dbReference>
<dbReference type="PIRSF" id="PIRSF000521">
    <property type="entry name" value="Transaminase_4ab_Lys_Orn"/>
    <property type="match status" value="1"/>
</dbReference>
<dbReference type="FunFam" id="3.40.640.10:FF:000004">
    <property type="entry name" value="Acetylornithine aminotransferase"/>
    <property type="match status" value="1"/>
</dbReference>
<dbReference type="SUPFAM" id="SSF53383">
    <property type="entry name" value="PLP-dependent transferases"/>
    <property type="match status" value="1"/>
</dbReference>
<dbReference type="RefSeq" id="WP_353892311.1">
    <property type="nucleotide sequence ID" value="NZ_CP159485.1"/>
</dbReference>
<comment type="cofactor">
    <cofactor evidence="1">
        <name>pyridoxal 5'-phosphate</name>
        <dbReference type="ChEBI" id="CHEBI:597326"/>
    </cofactor>
</comment>
<reference evidence="8" key="2">
    <citation type="submission" date="2024-06" db="EMBL/GenBank/DDBJ databases">
        <authorList>
            <person name="Petrova K.O."/>
            <person name="Toshchakov S.V."/>
            <person name="Boltjanskaja Y.V."/>
            <person name="Kevbrin V.V."/>
        </authorList>
    </citation>
    <scope>NUCLEOTIDE SEQUENCE</scope>
    <source>
        <strain evidence="8">Z-710</strain>
    </source>
</reference>
<reference evidence="8" key="1">
    <citation type="journal article" date="2018" name="Antonie Van Leeuwenhoek">
        <title>Proteinivorax hydrogeniformans sp. nov., an anaerobic, haloalkaliphilic bacterium fermenting proteinaceous compounds with high hydrogen production.</title>
        <authorList>
            <person name="Boltyanskaya Y."/>
            <person name="Detkova E."/>
            <person name="Pimenov N."/>
            <person name="Kevbrin V."/>
        </authorList>
    </citation>
    <scope>NUCLEOTIDE SEQUENCE</scope>
    <source>
        <strain evidence="8">Z-710</strain>
    </source>
</reference>
<keyword evidence="3" id="KW-0028">Amino-acid biosynthesis</keyword>
<keyword evidence="2 8" id="KW-0032">Aminotransferase</keyword>
<keyword evidence="5 7" id="KW-0663">Pyridoxal phosphate</keyword>
<dbReference type="InterPro" id="IPR015422">
    <property type="entry name" value="PyrdxlP-dep_Trfase_small"/>
</dbReference>
<dbReference type="GO" id="GO:0042802">
    <property type="term" value="F:identical protein binding"/>
    <property type="evidence" value="ECO:0007669"/>
    <property type="project" value="TreeGrafter"/>
</dbReference>
<proteinExistence type="inferred from homology"/>
<evidence type="ECO:0000256" key="4">
    <source>
        <dbReference type="ARBA" id="ARBA00022679"/>
    </source>
</evidence>
<dbReference type="GO" id="GO:0030170">
    <property type="term" value="F:pyridoxal phosphate binding"/>
    <property type="evidence" value="ECO:0007669"/>
    <property type="project" value="InterPro"/>
</dbReference>
<comment type="pathway">
    <text evidence="6">Amino-acid biosynthesis.</text>
</comment>